<evidence type="ECO:0000313" key="2">
    <source>
        <dbReference type="Proteomes" id="UP001056120"/>
    </source>
</evidence>
<organism evidence="1 2">
    <name type="scientific">Smallanthus sonchifolius</name>
    <dbReference type="NCBI Taxonomy" id="185202"/>
    <lineage>
        <taxon>Eukaryota</taxon>
        <taxon>Viridiplantae</taxon>
        <taxon>Streptophyta</taxon>
        <taxon>Embryophyta</taxon>
        <taxon>Tracheophyta</taxon>
        <taxon>Spermatophyta</taxon>
        <taxon>Magnoliopsida</taxon>
        <taxon>eudicotyledons</taxon>
        <taxon>Gunneridae</taxon>
        <taxon>Pentapetalae</taxon>
        <taxon>asterids</taxon>
        <taxon>campanulids</taxon>
        <taxon>Asterales</taxon>
        <taxon>Asteraceae</taxon>
        <taxon>Asteroideae</taxon>
        <taxon>Heliantheae alliance</taxon>
        <taxon>Millerieae</taxon>
        <taxon>Smallanthus</taxon>
    </lineage>
</organism>
<reference evidence="2" key="1">
    <citation type="journal article" date="2022" name="Mol. Ecol. Resour.">
        <title>The genomes of chicory, endive, great burdock and yacon provide insights into Asteraceae palaeo-polyploidization history and plant inulin production.</title>
        <authorList>
            <person name="Fan W."/>
            <person name="Wang S."/>
            <person name="Wang H."/>
            <person name="Wang A."/>
            <person name="Jiang F."/>
            <person name="Liu H."/>
            <person name="Zhao H."/>
            <person name="Xu D."/>
            <person name="Zhang Y."/>
        </authorList>
    </citation>
    <scope>NUCLEOTIDE SEQUENCE [LARGE SCALE GENOMIC DNA]</scope>
    <source>
        <strain evidence="2">cv. Yunnan</strain>
    </source>
</reference>
<dbReference type="EMBL" id="CM042025">
    <property type="protein sequence ID" value="KAI3808570.1"/>
    <property type="molecule type" value="Genomic_DNA"/>
</dbReference>
<gene>
    <name evidence="1" type="ORF">L1987_24524</name>
</gene>
<protein>
    <submittedName>
        <fullName evidence="1">Uncharacterized protein</fullName>
    </submittedName>
</protein>
<accession>A0ACB9IM58</accession>
<dbReference type="Proteomes" id="UP001056120">
    <property type="component" value="Linkage Group LG08"/>
</dbReference>
<sequence length="128" mass="14323">MWTLGSWILRYAQWETMVNLKRDDFVKVRLGISKVLKVTALGDVKLKTPLRTTWNLQNISVILGLKRKFIYVGKVDEVGLDIKFGGGRWKVIGGNLVIARGKKRGSLHMVEVPSEGCGLVPVKSDKVC</sequence>
<proteinExistence type="predicted"/>
<comment type="caution">
    <text evidence="1">The sequence shown here is derived from an EMBL/GenBank/DDBJ whole genome shotgun (WGS) entry which is preliminary data.</text>
</comment>
<evidence type="ECO:0000313" key="1">
    <source>
        <dbReference type="EMBL" id="KAI3808570.1"/>
    </source>
</evidence>
<reference evidence="1 2" key="2">
    <citation type="journal article" date="2022" name="Mol. Ecol. Resour.">
        <title>The genomes of chicory, endive, great burdock and yacon provide insights into Asteraceae paleo-polyploidization history and plant inulin production.</title>
        <authorList>
            <person name="Fan W."/>
            <person name="Wang S."/>
            <person name="Wang H."/>
            <person name="Wang A."/>
            <person name="Jiang F."/>
            <person name="Liu H."/>
            <person name="Zhao H."/>
            <person name="Xu D."/>
            <person name="Zhang Y."/>
        </authorList>
    </citation>
    <scope>NUCLEOTIDE SEQUENCE [LARGE SCALE GENOMIC DNA]</scope>
    <source>
        <strain evidence="2">cv. Yunnan</strain>
        <tissue evidence="1">Leaves</tissue>
    </source>
</reference>
<keyword evidence="2" id="KW-1185">Reference proteome</keyword>
<name>A0ACB9IM58_9ASTR</name>